<dbReference type="InterPro" id="IPR046348">
    <property type="entry name" value="SIS_dom_sf"/>
</dbReference>
<evidence type="ECO:0000313" key="14">
    <source>
        <dbReference type="Proteomes" id="UP000306196"/>
    </source>
</evidence>
<accession>A0A5R8KEL2</accession>
<feature type="domain" description="SIS" evidence="12">
    <location>
        <begin position="294"/>
        <end position="433"/>
    </location>
</feature>
<comment type="subunit">
    <text evidence="10">Homodimer.</text>
</comment>
<dbReference type="SUPFAM" id="SSF56235">
    <property type="entry name" value="N-terminal nucleophile aminohydrolases (Ntn hydrolases)"/>
    <property type="match status" value="1"/>
</dbReference>
<dbReference type="InterPro" id="IPR001347">
    <property type="entry name" value="SIS_dom"/>
</dbReference>
<dbReference type="FunFam" id="3.60.20.10:FF:000006">
    <property type="entry name" value="Glutamine--fructose-6-phosphate aminotransferase [isomerizing]"/>
    <property type="match status" value="1"/>
</dbReference>
<feature type="active site" description="Nucleophile; for GATase activity" evidence="10">
    <location>
        <position position="2"/>
    </location>
</feature>
<dbReference type="Gene3D" id="3.40.50.10490">
    <property type="entry name" value="Glucose-6-phosphate isomerase like protein, domain 1"/>
    <property type="match status" value="2"/>
</dbReference>
<reference evidence="13 14" key="1">
    <citation type="submission" date="2019-05" db="EMBL/GenBank/DDBJ databases">
        <title>Verrucobacter flavum gen. nov., sp. nov. a new member of the family Verrucomicrobiaceae.</title>
        <authorList>
            <person name="Szuroczki S."/>
            <person name="Abbaszade G."/>
            <person name="Szabo A."/>
            <person name="Felfoldi T."/>
            <person name="Schumann P."/>
            <person name="Boka K."/>
            <person name="Keki Z."/>
            <person name="Toumi M."/>
            <person name="Toth E."/>
        </authorList>
    </citation>
    <scope>NUCLEOTIDE SEQUENCE [LARGE SCALE GENOMIC DNA]</scope>
    <source>
        <strain evidence="13 14">MG-N-17</strain>
    </source>
</reference>
<dbReference type="NCBIfam" id="TIGR01135">
    <property type="entry name" value="glmS"/>
    <property type="match status" value="1"/>
</dbReference>
<dbReference type="EC" id="2.6.1.16" evidence="3 10"/>
<dbReference type="OrthoDB" id="106547at2"/>
<dbReference type="InterPro" id="IPR047084">
    <property type="entry name" value="GFAT_N"/>
</dbReference>
<dbReference type="GO" id="GO:0006487">
    <property type="term" value="P:protein N-linked glycosylation"/>
    <property type="evidence" value="ECO:0007669"/>
    <property type="project" value="TreeGrafter"/>
</dbReference>
<feature type="initiator methionine" description="Removed" evidence="10">
    <location>
        <position position="1"/>
    </location>
</feature>
<organism evidence="13 14">
    <name type="scientific">Phragmitibacter flavus</name>
    <dbReference type="NCBI Taxonomy" id="2576071"/>
    <lineage>
        <taxon>Bacteria</taxon>
        <taxon>Pseudomonadati</taxon>
        <taxon>Verrucomicrobiota</taxon>
        <taxon>Verrucomicrobiia</taxon>
        <taxon>Verrucomicrobiales</taxon>
        <taxon>Verrucomicrobiaceae</taxon>
        <taxon>Phragmitibacter</taxon>
    </lineage>
</organism>
<evidence type="ECO:0000256" key="4">
    <source>
        <dbReference type="ARBA" id="ARBA00016090"/>
    </source>
</evidence>
<comment type="subcellular location">
    <subcellularLocation>
        <location evidence="2 10">Cytoplasm</location>
    </subcellularLocation>
</comment>
<feature type="domain" description="Glutamine amidotransferase type-2" evidence="11">
    <location>
        <begin position="2"/>
        <end position="225"/>
    </location>
</feature>
<dbReference type="InterPro" id="IPR005855">
    <property type="entry name" value="GFAT"/>
</dbReference>
<dbReference type="PANTHER" id="PTHR10937:SF0">
    <property type="entry name" value="GLUTAMINE--FRUCTOSE-6-PHOSPHATE TRANSAMINASE (ISOMERIZING)"/>
    <property type="match status" value="1"/>
</dbReference>
<dbReference type="EMBL" id="VAUV01000007">
    <property type="protein sequence ID" value="TLD70753.1"/>
    <property type="molecule type" value="Genomic_DNA"/>
</dbReference>
<evidence type="ECO:0000256" key="3">
    <source>
        <dbReference type="ARBA" id="ARBA00012916"/>
    </source>
</evidence>
<evidence type="ECO:0000256" key="7">
    <source>
        <dbReference type="ARBA" id="ARBA00022679"/>
    </source>
</evidence>
<keyword evidence="7 10" id="KW-0808">Transferase</keyword>
<dbReference type="PROSITE" id="PS51464">
    <property type="entry name" value="SIS"/>
    <property type="match status" value="2"/>
</dbReference>
<dbReference type="InterPro" id="IPR017932">
    <property type="entry name" value="GATase_2_dom"/>
</dbReference>
<dbReference type="GO" id="GO:0097367">
    <property type="term" value="F:carbohydrate derivative binding"/>
    <property type="evidence" value="ECO:0007669"/>
    <property type="project" value="InterPro"/>
</dbReference>
<dbReference type="GO" id="GO:0006002">
    <property type="term" value="P:fructose 6-phosphate metabolic process"/>
    <property type="evidence" value="ECO:0007669"/>
    <property type="project" value="TreeGrafter"/>
</dbReference>
<evidence type="ECO:0000256" key="6">
    <source>
        <dbReference type="ARBA" id="ARBA00022576"/>
    </source>
</evidence>
<dbReference type="SUPFAM" id="SSF53697">
    <property type="entry name" value="SIS domain"/>
    <property type="match status" value="1"/>
</dbReference>
<dbReference type="NCBIfam" id="NF001484">
    <property type="entry name" value="PRK00331.1"/>
    <property type="match status" value="1"/>
</dbReference>
<keyword evidence="14" id="KW-1185">Reference proteome</keyword>
<dbReference type="InterPro" id="IPR029055">
    <property type="entry name" value="Ntn_hydrolases_N"/>
</dbReference>
<proteinExistence type="inferred from homology"/>
<evidence type="ECO:0000256" key="8">
    <source>
        <dbReference type="ARBA" id="ARBA00022737"/>
    </source>
</evidence>
<dbReference type="Gene3D" id="3.60.20.10">
    <property type="entry name" value="Glutamine Phosphoribosylpyrophosphate, subunit 1, domain 1"/>
    <property type="match status" value="1"/>
</dbReference>
<feature type="active site" description="For Fru-6P isomerization activity" evidence="10">
    <location>
        <position position="611"/>
    </location>
</feature>
<dbReference type="InterPro" id="IPR035490">
    <property type="entry name" value="GlmS/FrlB_SIS"/>
</dbReference>
<evidence type="ECO:0000256" key="2">
    <source>
        <dbReference type="ARBA" id="ARBA00004496"/>
    </source>
</evidence>
<gene>
    <name evidence="10 13" type="primary">glmS</name>
    <name evidence="13" type="ORF">FEM03_10610</name>
</gene>
<dbReference type="InterPro" id="IPR035466">
    <property type="entry name" value="GlmS/AgaS_SIS"/>
</dbReference>
<dbReference type="CDD" id="cd00714">
    <property type="entry name" value="GFAT"/>
    <property type="match status" value="1"/>
</dbReference>
<keyword evidence="9" id="KW-0315">Glutamine amidotransferase</keyword>
<dbReference type="HAMAP" id="MF_00164">
    <property type="entry name" value="GlmS"/>
    <property type="match status" value="1"/>
</dbReference>
<dbReference type="Pfam" id="PF13522">
    <property type="entry name" value="GATase_6"/>
    <property type="match status" value="1"/>
</dbReference>
<comment type="caution">
    <text evidence="13">The sequence shown here is derived from an EMBL/GenBank/DDBJ whole genome shotgun (WGS) entry which is preliminary data.</text>
</comment>
<sequence>MCGIVGYIGNRQASPILLDGLRRLEYRGYDSAGMALQNGDGLNVLRRAGRIESLRQLVAEKDPQGKVGISHTRWATHGAATDENAHPHLDQSGRLALVHNGVIENYHPLREAMKAKGHVFTSETDTEVLVHLIGQIYDESEVEDVERRLVDAMRSGLALVKGTYGIAAIHADAPDIVVGARLGSPLVVGLGTDEHFLASDVSAIVAHTRDVIYLNDYDVVKISADGFEVSSLEGAAAKVLVSRVDFTEDEAEKGDFEHFMLKEIYEQPQSLRNAMRGRLSREEATAVLGGLQMTPRELRQVDRIILAGCGTAYHAGMVGEYLIESMARIPTEVEIASEFRYRNVPTGKNTLQLVISQSGETIDTLAALREAKRKGMKCLGIVNNVASTIARETDGGIYIHAGPEIGVAATKSFTSQVAVMTLLSLMLGRIHHLSSTDGLEMIEELEAIPDKIISILQQADHIKQIANKYANAEGMLFMGRQMNYPVALEGALKMKEISYIYASGHPSAELKHGVIALVKPELPSVFIAPHDAVFEKNISNIEEVKARKGPVIAVATEGHPNIENVADDVIYIPRCPSSLSPLLTVVPLQLLSYYVAVARGCDVDKPRNLAKSVTVE</sequence>
<dbReference type="Proteomes" id="UP000306196">
    <property type="component" value="Unassembled WGS sequence"/>
</dbReference>
<evidence type="ECO:0000256" key="1">
    <source>
        <dbReference type="ARBA" id="ARBA00001031"/>
    </source>
</evidence>
<evidence type="ECO:0000313" key="13">
    <source>
        <dbReference type="EMBL" id="TLD70753.1"/>
    </source>
</evidence>
<feature type="domain" description="SIS" evidence="12">
    <location>
        <begin position="465"/>
        <end position="606"/>
    </location>
</feature>
<dbReference type="GO" id="GO:0006047">
    <property type="term" value="P:UDP-N-acetylglucosamine metabolic process"/>
    <property type="evidence" value="ECO:0007669"/>
    <property type="project" value="TreeGrafter"/>
</dbReference>
<dbReference type="CDD" id="cd05008">
    <property type="entry name" value="SIS_GlmS_GlmD_1"/>
    <property type="match status" value="1"/>
</dbReference>
<keyword evidence="6 10" id="KW-0032">Aminotransferase</keyword>
<dbReference type="GO" id="GO:0005829">
    <property type="term" value="C:cytosol"/>
    <property type="evidence" value="ECO:0007669"/>
    <property type="project" value="TreeGrafter"/>
</dbReference>
<evidence type="ECO:0000256" key="10">
    <source>
        <dbReference type="HAMAP-Rule" id="MF_00164"/>
    </source>
</evidence>
<dbReference type="Pfam" id="PF01380">
    <property type="entry name" value="SIS"/>
    <property type="match status" value="2"/>
</dbReference>
<evidence type="ECO:0000256" key="5">
    <source>
        <dbReference type="ARBA" id="ARBA00022490"/>
    </source>
</evidence>
<comment type="catalytic activity">
    <reaction evidence="1 10">
        <text>D-fructose 6-phosphate + L-glutamine = D-glucosamine 6-phosphate + L-glutamate</text>
        <dbReference type="Rhea" id="RHEA:13237"/>
        <dbReference type="ChEBI" id="CHEBI:29985"/>
        <dbReference type="ChEBI" id="CHEBI:58359"/>
        <dbReference type="ChEBI" id="CHEBI:58725"/>
        <dbReference type="ChEBI" id="CHEBI:61527"/>
        <dbReference type="EC" id="2.6.1.16"/>
    </reaction>
</comment>
<protein>
    <recommendedName>
        <fullName evidence="4 10">Glutamine--fructose-6-phosphate aminotransferase [isomerizing]</fullName>
        <ecNumber evidence="3 10">2.6.1.16</ecNumber>
    </recommendedName>
    <alternativeName>
        <fullName evidence="10">D-fructose-6-phosphate amidotransferase</fullName>
    </alternativeName>
    <alternativeName>
        <fullName evidence="10">GFAT</fullName>
    </alternativeName>
    <alternativeName>
        <fullName evidence="10">Glucosamine-6-phosphate synthase</fullName>
    </alternativeName>
    <alternativeName>
        <fullName evidence="10">Hexosephosphate aminotransferase</fullName>
    </alternativeName>
    <alternativeName>
        <fullName evidence="10">L-glutamine--D-fructose-6-phosphate amidotransferase</fullName>
    </alternativeName>
</protein>
<dbReference type="CDD" id="cd05009">
    <property type="entry name" value="SIS_GlmS_GlmD_2"/>
    <property type="match status" value="1"/>
</dbReference>
<dbReference type="FunFam" id="3.40.50.10490:FF:000001">
    <property type="entry name" value="Glutamine--fructose-6-phosphate aminotransferase [isomerizing]"/>
    <property type="match status" value="1"/>
</dbReference>
<dbReference type="PANTHER" id="PTHR10937">
    <property type="entry name" value="GLUCOSAMINE--FRUCTOSE-6-PHOSPHATE AMINOTRANSFERASE, ISOMERIZING"/>
    <property type="match status" value="1"/>
</dbReference>
<dbReference type="AlphaFoldDB" id="A0A5R8KEL2"/>
<evidence type="ECO:0000259" key="12">
    <source>
        <dbReference type="PROSITE" id="PS51464"/>
    </source>
</evidence>
<dbReference type="RefSeq" id="WP_138086223.1">
    <property type="nucleotide sequence ID" value="NZ_VAUV01000007.1"/>
</dbReference>
<dbReference type="PROSITE" id="PS51278">
    <property type="entry name" value="GATASE_TYPE_2"/>
    <property type="match status" value="1"/>
</dbReference>
<keyword evidence="5 10" id="KW-0963">Cytoplasm</keyword>
<evidence type="ECO:0000256" key="9">
    <source>
        <dbReference type="ARBA" id="ARBA00022962"/>
    </source>
</evidence>
<dbReference type="GO" id="GO:0005975">
    <property type="term" value="P:carbohydrate metabolic process"/>
    <property type="evidence" value="ECO:0007669"/>
    <property type="project" value="UniProtKB-UniRule"/>
</dbReference>
<dbReference type="GO" id="GO:0004360">
    <property type="term" value="F:glutamine-fructose-6-phosphate transaminase (isomerizing) activity"/>
    <property type="evidence" value="ECO:0007669"/>
    <property type="project" value="UniProtKB-UniRule"/>
</dbReference>
<evidence type="ECO:0000259" key="11">
    <source>
        <dbReference type="PROSITE" id="PS51278"/>
    </source>
</evidence>
<name>A0A5R8KEL2_9BACT</name>
<keyword evidence="8" id="KW-0677">Repeat</keyword>
<comment type="function">
    <text evidence="10">Catalyzes the first step in hexosamine metabolism, converting fructose-6P into glucosamine-6P using glutamine as a nitrogen source.</text>
</comment>